<evidence type="ECO:0000313" key="2">
    <source>
        <dbReference type="EMBL" id="MDT0683380.1"/>
    </source>
</evidence>
<dbReference type="EMBL" id="JAVRHL010000003">
    <property type="protein sequence ID" value="MDT0683380.1"/>
    <property type="molecule type" value="Genomic_DNA"/>
</dbReference>
<evidence type="ECO:0000313" key="3">
    <source>
        <dbReference type="Proteomes" id="UP001265259"/>
    </source>
</evidence>
<feature type="domain" description="DUF4123" evidence="1">
    <location>
        <begin position="12"/>
        <end position="147"/>
    </location>
</feature>
<keyword evidence="3" id="KW-1185">Reference proteome</keyword>
<gene>
    <name evidence="2" type="ORF">RM543_11840</name>
</gene>
<reference evidence="2 3" key="1">
    <citation type="submission" date="2023-09" db="EMBL/GenBank/DDBJ databases">
        <authorList>
            <person name="Rey-Velasco X."/>
        </authorList>
    </citation>
    <scope>NUCLEOTIDE SEQUENCE [LARGE SCALE GENOMIC DNA]</scope>
    <source>
        <strain evidence="2 3">F158</strain>
    </source>
</reference>
<name>A0ABU3DI37_9RHOB</name>
<sequence length="304" mass="32733">MLDLLRRLPGHLFAVVDGALAPGAPLHLSDLDPRPLYLGGSGTASMMSGPHLVNCPTGHALDLVRQAIPAEAIVWWSFPGESAASAEETAFRHIRGLGMVEIPRNRPDAGARTRAGGAEGYEAVLFRHADPNVLVHLLPVMTPMQAARLLGEALAINFDATRNGGLRHAARPSDLPPAPTGLLRLELPQYLALTNARLHASHVRIAAYLARHRLEGMEHLDEAALLDIAKRSDASGRPLGLRSEKAHSRWAYLMMMTGGQVAEDDTARDFVRSGPDPERRVRQLIDEAAAAIRRDGFASAGGAR</sequence>
<organism evidence="2 3">
    <name type="scientific">Tropicimonas omnivorans</name>
    <dbReference type="NCBI Taxonomy" id="3075590"/>
    <lineage>
        <taxon>Bacteria</taxon>
        <taxon>Pseudomonadati</taxon>
        <taxon>Pseudomonadota</taxon>
        <taxon>Alphaproteobacteria</taxon>
        <taxon>Rhodobacterales</taxon>
        <taxon>Roseobacteraceae</taxon>
        <taxon>Tropicimonas</taxon>
    </lineage>
</organism>
<accession>A0ABU3DI37</accession>
<protein>
    <submittedName>
        <fullName evidence="2">DUF4123 domain-containing protein</fullName>
    </submittedName>
</protein>
<proteinExistence type="predicted"/>
<dbReference type="InterPro" id="IPR025391">
    <property type="entry name" value="DUF4123"/>
</dbReference>
<comment type="caution">
    <text evidence="2">The sequence shown here is derived from an EMBL/GenBank/DDBJ whole genome shotgun (WGS) entry which is preliminary data.</text>
</comment>
<evidence type="ECO:0000259" key="1">
    <source>
        <dbReference type="Pfam" id="PF13503"/>
    </source>
</evidence>
<dbReference type="Proteomes" id="UP001265259">
    <property type="component" value="Unassembled WGS sequence"/>
</dbReference>
<dbReference type="Pfam" id="PF13503">
    <property type="entry name" value="DUF4123"/>
    <property type="match status" value="1"/>
</dbReference>
<dbReference type="RefSeq" id="WP_311691867.1">
    <property type="nucleotide sequence ID" value="NZ_JAVRHL010000003.1"/>
</dbReference>